<protein>
    <submittedName>
        <fullName evidence="1">SWIM-type domain-containing protein</fullName>
    </submittedName>
</protein>
<gene>
    <name evidence="1" type="ORF">FWK35_00025942</name>
</gene>
<evidence type="ECO:0000313" key="2">
    <source>
        <dbReference type="Proteomes" id="UP000478052"/>
    </source>
</evidence>
<evidence type="ECO:0000313" key="1">
    <source>
        <dbReference type="EMBL" id="KAF0726054.1"/>
    </source>
</evidence>
<keyword evidence="2" id="KW-1185">Reference proteome</keyword>
<reference evidence="1 2" key="1">
    <citation type="submission" date="2019-08" db="EMBL/GenBank/DDBJ databases">
        <title>Whole genome of Aphis craccivora.</title>
        <authorList>
            <person name="Voronova N.V."/>
            <person name="Shulinski R.S."/>
            <person name="Bandarenka Y.V."/>
            <person name="Zhorov D.G."/>
            <person name="Warner D."/>
        </authorList>
    </citation>
    <scope>NUCLEOTIDE SEQUENCE [LARGE SCALE GENOMIC DNA]</scope>
    <source>
        <strain evidence="1">180601</strain>
        <tissue evidence="1">Whole Body</tissue>
    </source>
</reference>
<dbReference type="AlphaFoldDB" id="A0A6G0WG69"/>
<dbReference type="Proteomes" id="UP000478052">
    <property type="component" value="Unassembled WGS sequence"/>
</dbReference>
<accession>A0A6G0WG69</accession>
<feature type="non-terminal residue" evidence="1">
    <location>
        <position position="1"/>
    </location>
</feature>
<comment type="caution">
    <text evidence="1">The sequence shown here is derived from an EMBL/GenBank/DDBJ whole genome shotgun (WGS) entry which is preliminary data.</text>
</comment>
<name>A0A6G0WG69_APHCR</name>
<sequence length="214" mass="25238">DFCCTKLEDYYRRKYQEFSNDRNPTARKYFEKIIKLCDYASKDEIYVENEEYYVPSEENKQLMHYVEPTIVNFPSVTIEDKYLIAKLSPISHDIHQDSNKKSSTESMQIVKEYNSNLEKQDCLSILDDITQKLSINIIKYGESTYENLLIFKKRLDKIHTEGQFNTFLATADGLIEDDKKCEIKCPYSVKDYCSLEKAISDKKILRRVLVKRAN</sequence>
<proteinExistence type="predicted"/>
<dbReference type="EMBL" id="VUJU01008774">
    <property type="protein sequence ID" value="KAF0726054.1"/>
    <property type="molecule type" value="Genomic_DNA"/>
</dbReference>
<organism evidence="1 2">
    <name type="scientific">Aphis craccivora</name>
    <name type="common">Cowpea aphid</name>
    <dbReference type="NCBI Taxonomy" id="307492"/>
    <lineage>
        <taxon>Eukaryota</taxon>
        <taxon>Metazoa</taxon>
        <taxon>Ecdysozoa</taxon>
        <taxon>Arthropoda</taxon>
        <taxon>Hexapoda</taxon>
        <taxon>Insecta</taxon>
        <taxon>Pterygota</taxon>
        <taxon>Neoptera</taxon>
        <taxon>Paraneoptera</taxon>
        <taxon>Hemiptera</taxon>
        <taxon>Sternorrhyncha</taxon>
        <taxon>Aphidomorpha</taxon>
        <taxon>Aphidoidea</taxon>
        <taxon>Aphididae</taxon>
        <taxon>Aphidini</taxon>
        <taxon>Aphis</taxon>
        <taxon>Aphis</taxon>
    </lineage>
</organism>